<comment type="caution">
    <text evidence="2">The sequence shown here is derived from an EMBL/GenBank/DDBJ whole genome shotgun (WGS) entry which is preliminary data.</text>
</comment>
<dbReference type="Proteomes" id="UP001515480">
    <property type="component" value="Unassembled WGS sequence"/>
</dbReference>
<sequence>MSEAVREELKQNTDVVLNSSEAPAELHLSETEMTTLVVKHKAGAPPAQCSLQKLMVAGCTKLSKLVLHDQTMLRELDLSGCTALKLLHLSGCTSLGSLRDIAQLQQLTSLHASGCSFETVDDLAKLEALSTLDLGDCPKLTQLDLRGCASLTDLNLARCSKLSSLQIEGCLELQHMDTTSCSSLDLGGTDKLLVGTSVEFASMSGASPPEWYSGERGIVVGPSTTGKTDHFLVNFPYAGLRDCLRADWKEATPTDFLRRLEGYLEKEEPATLPVKEKVDALISCLQFAEESLMATQGQPQSALVVFGDTGVGKSTLMNFLCGCSMKKVPKKGIYVAEDSPVPELFEISRSKQKSQTMIPSGVHFKSKFSAFGVDTVVDFPGLSDSRGEVIETANMINMKLYLEKLQKVRFMIMLRPAGEDGFAEKGKTLKRAFKLMESLLGSKKDLREHSNSIMVAIRPPDPDYDEEDAKTHIDEYLGEWFEKDSESRRNLLSSTYVYRLEGPEERAQIWARVHLLTPVCLGEPARKYFPSSSFDRYLTELKAMVEELVNELTANLETNMVKAAQLLADLDRLRCVDIDVVSTLVDQRTAQAFGNWRRVVQEAADEVQSCKETKNYSRLTLTRAKLEQLKAPMSRLERTAGGRSGVGSQPWRQLKSEYDLAVKFYDGIEALQKDLQAREAKVHDLNAEVSQLKNAVSRAETAAKYNEGRVRTLEETVKSALDYLHQFRAATTGMLS</sequence>
<organism evidence="2 3">
    <name type="scientific">Prymnesium parvum</name>
    <name type="common">Toxic golden alga</name>
    <dbReference type="NCBI Taxonomy" id="97485"/>
    <lineage>
        <taxon>Eukaryota</taxon>
        <taxon>Haptista</taxon>
        <taxon>Haptophyta</taxon>
        <taxon>Prymnesiophyceae</taxon>
        <taxon>Prymnesiales</taxon>
        <taxon>Prymnesiaceae</taxon>
        <taxon>Prymnesium</taxon>
    </lineage>
</organism>
<dbReference type="SUPFAM" id="SSF52540">
    <property type="entry name" value="P-loop containing nucleoside triphosphate hydrolases"/>
    <property type="match status" value="1"/>
</dbReference>
<dbReference type="SMART" id="SM00367">
    <property type="entry name" value="LRR_CC"/>
    <property type="match status" value="2"/>
</dbReference>
<dbReference type="GO" id="GO:0019005">
    <property type="term" value="C:SCF ubiquitin ligase complex"/>
    <property type="evidence" value="ECO:0007669"/>
    <property type="project" value="TreeGrafter"/>
</dbReference>
<feature type="coiled-coil region" evidence="1">
    <location>
        <begin position="668"/>
        <end position="702"/>
    </location>
</feature>
<dbReference type="InterPro" id="IPR032675">
    <property type="entry name" value="LRR_dom_sf"/>
</dbReference>
<dbReference type="SUPFAM" id="SSF52058">
    <property type="entry name" value="L domain-like"/>
    <property type="match status" value="1"/>
</dbReference>
<dbReference type="Gene3D" id="3.40.50.300">
    <property type="entry name" value="P-loop containing nucleotide triphosphate hydrolases"/>
    <property type="match status" value="1"/>
</dbReference>
<name>A0AB34J3V9_PRYPA</name>
<dbReference type="InterPro" id="IPR006553">
    <property type="entry name" value="Leu-rich_rpt_Cys-con_subtyp"/>
</dbReference>
<dbReference type="CDD" id="cd00882">
    <property type="entry name" value="Ras_like_GTPase"/>
    <property type="match status" value="1"/>
</dbReference>
<accession>A0AB34J3V9</accession>
<evidence type="ECO:0000256" key="1">
    <source>
        <dbReference type="SAM" id="Coils"/>
    </source>
</evidence>
<dbReference type="GO" id="GO:0031146">
    <property type="term" value="P:SCF-dependent proteasomal ubiquitin-dependent protein catabolic process"/>
    <property type="evidence" value="ECO:0007669"/>
    <property type="project" value="TreeGrafter"/>
</dbReference>
<dbReference type="InterPro" id="IPR027417">
    <property type="entry name" value="P-loop_NTPase"/>
</dbReference>
<protein>
    <recommendedName>
        <fullName evidence="4">G domain-containing protein</fullName>
    </recommendedName>
</protein>
<dbReference type="Gene3D" id="3.80.10.10">
    <property type="entry name" value="Ribonuclease Inhibitor"/>
    <property type="match status" value="1"/>
</dbReference>
<proteinExistence type="predicted"/>
<reference evidence="2 3" key="1">
    <citation type="journal article" date="2024" name="Science">
        <title>Giant polyketide synthase enzymes in the biosynthesis of giant marine polyether toxins.</title>
        <authorList>
            <person name="Fallon T.R."/>
            <person name="Shende V.V."/>
            <person name="Wierzbicki I.H."/>
            <person name="Pendleton A.L."/>
            <person name="Watervoot N.F."/>
            <person name="Auber R.P."/>
            <person name="Gonzalez D.J."/>
            <person name="Wisecaver J.H."/>
            <person name="Moore B.S."/>
        </authorList>
    </citation>
    <scope>NUCLEOTIDE SEQUENCE [LARGE SCALE GENOMIC DNA]</scope>
    <source>
        <strain evidence="2 3">12B1</strain>
    </source>
</reference>
<evidence type="ECO:0000313" key="3">
    <source>
        <dbReference type="Proteomes" id="UP001515480"/>
    </source>
</evidence>
<evidence type="ECO:0000313" key="2">
    <source>
        <dbReference type="EMBL" id="KAL1512014.1"/>
    </source>
</evidence>
<dbReference type="EMBL" id="JBGBPQ010000013">
    <property type="protein sequence ID" value="KAL1512014.1"/>
    <property type="molecule type" value="Genomic_DNA"/>
</dbReference>
<dbReference type="AlphaFoldDB" id="A0AB34J3V9"/>
<evidence type="ECO:0008006" key="4">
    <source>
        <dbReference type="Google" id="ProtNLM"/>
    </source>
</evidence>
<keyword evidence="1" id="KW-0175">Coiled coil</keyword>
<gene>
    <name evidence="2" type="ORF">AB1Y20_005289</name>
</gene>
<keyword evidence="3" id="KW-1185">Reference proteome</keyword>
<dbReference type="PANTHER" id="PTHR13318">
    <property type="entry name" value="PARTNER OF PAIRED, ISOFORM B-RELATED"/>
    <property type="match status" value="1"/>
</dbReference>